<feature type="signal peptide" evidence="1">
    <location>
        <begin position="1"/>
        <end position="24"/>
    </location>
</feature>
<gene>
    <name evidence="2" type="ORF">EGT74_06685</name>
</gene>
<keyword evidence="1" id="KW-0732">Signal</keyword>
<keyword evidence="3" id="KW-1185">Reference proteome</keyword>
<accession>A0A3N4Q6Q0</accession>
<dbReference type="EMBL" id="RPDH01000001">
    <property type="protein sequence ID" value="RPE13211.1"/>
    <property type="molecule type" value="Genomic_DNA"/>
</dbReference>
<dbReference type="RefSeq" id="WP_123845729.1">
    <property type="nucleotide sequence ID" value="NZ_RPDH01000001.1"/>
</dbReference>
<comment type="caution">
    <text evidence="2">The sequence shown here is derived from an EMBL/GenBank/DDBJ whole genome shotgun (WGS) entry which is preliminary data.</text>
</comment>
<evidence type="ECO:0000313" key="3">
    <source>
        <dbReference type="Proteomes" id="UP000278351"/>
    </source>
</evidence>
<dbReference type="AlphaFoldDB" id="A0A3N4Q6Q0"/>
<reference evidence="2 3" key="1">
    <citation type="submission" date="2018-11" db="EMBL/GenBank/DDBJ databases">
        <title>Chitinophaga lutea sp.nov., isolate from arsenic contaminated soil.</title>
        <authorList>
            <person name="Zong Y."/>
        </authorList>
    </citation>
    <scope>NUCLEOTIDE SEQUENCE [LARGE SCALE GENOMIC DNA]</scope>
    <source>
        <strain evidence="2 3">ZY74</strain>
    </source>
</reference>
<evidence type="ECO:0000313" key="2">
    <source>
        <dbReference type="EMBL" id="RPE13211.1"/>
    </source>
</evidence>
<protein>
    <submittedName>
        <fullName evidence="2">Uncharacterized protein</fullName>
    </submittedName>
</protein>
<evidence type="ECO:0000256" key="1">
    <source>
        <dbReference type="SAM" id="SignalP"/>
    </source>
</evidence>
<organism evidence="2 3">
    <name type="scientific">Chitinophaga lutea</name>
    <dbReference type="NCBI Taxonomy" id="2488634"/>
    <lineage>
        <taxon>Bacteria</taxon>
        <taxon>Pseudomonadati</taxon>
        <taxon>Bacteroidota</taxon>
        <taxon>Chitinophagia</taxon>
        <taxon>Chitinophagales</taxon>
        <taxon>Chitinophagaceae</taxon>
        <taxon>Chitinophaga</taxon>
    </lineage>
</organism>
<sequence>MKIQSKKLLCLLALLATFQFSAMAVEKKPGDKKVLKSGIVQVGENKRMGWNLVVTYEGEYSDTFMYIEYHSYEVVFDDELVNGGSIDYTAVQYSRQEDLSWRQEDELSPGSTGYSFGVVETYYDDAYVTWWKDYVVHNVNEY</sequence>
<proteinExistence type="predicted"/>
<name>A0A3N4Q6Q0_9BACT</name>
<feature type="chain" id="PRO_5018011229" evidence="1">
    <location>
        <begin position="25"/>
        <end position="142"/>
    </location>
</feature>
<dbReference type="Proteomes" id="UP000278351">
    <property type="component" value="Unassembled WGS sequence"/>
</dbReference>